<dbReference type="InterPro" id="IPR037386">
    <property type="entry name" value="CCDC40"/>
</dbReference>
<protein>
    <recommendedName>
        <fullName evidence="5">Coiled-coil domain-containing protein 40</fullName>
    </recommendedName>
</protein>
<feature type="coiled-coil region" evidence="1">
    <location>
        <begin position="816"/>
        <end position="843"/>
    </location>
</feature>
<feature type="compositionally biased region" description="Polar residues" evidence="2">
    <location>
        <begin position="47"/>
        <end position="61"/>
    </location>
</feature>
<organism evidence="3 4">
    <name type="scientific">Knipowitschia caucasica</name>
    <name type="common">Caucasian dwarf goby</name>
    <name type="synonym">Pomatoschistus caucasicus</name>
    <dbReference type="NCBI Taxonomy" id="637954"/>
    <lineage>
        <taxon>Eukaryota</taxon>
        <taxon>Metazoa</taxon>
        <taxon>Chordata</taxon>
        <taxon>Craniata</taxon>
        <taxon>Vertebrata</taxon>
        <taxon>Euteleostomi</taxon>
        <taxon>Actinopterygii</taxon>
        <taxon>Neopterygii</taxon>
        <taxon>Teleostei</taxon>
        <taxon>Neoteleostei</taxon>
        <taxon>Acanthomorphata</taxon>
        <taxon>Gobiaria</taxon>
        <taxon>Gobiiformes</taxon>
        <taxon>Gobioidei</taxon>
        <taxon>Gobiidae</taxon>
        <taxon>Gobiinae</taxon>
        <taxon>Knipowitschia</taxon>
    </lineage>
</organism>
<accession>A0AAV2LIE9</accession>
<keyword evidence="1" id="KW-0175">Coiled coil</keyword>
<evidence type="ECO:0008006" key="5">
    <source>
        <dbReference type="Google" id="ProtNLM"/>
    </source>
</evidence>
<dbReference type="PANTHER" id="PTHR16275:SF8">
    <property type="entry name" value="COILED-COIL DOMAIN-CONTAINING PROTEIN 40"/>
    <property type="match status" value="1"/>
</dbReference>
<evidence type="ECO:0000256" key="2">
    <source>
        <dbReference type="SAM" id="MobiDB-lite"/>
    </source>
</evidence>
<feature type="coiled-coil region" evidence="1">
    <location>
        <begin position="720"/>
        <end position="787"/>
    </location>
</feature>
<name>A0AAV2LIE9_KNICA</name>
<dbReference type="GO" id="GO:0005929">
    <property type="term" value="C:cilium"/>
    <property type="evidence" value="ECO:0007669"/>
    <property type="project" value="TreeGrafter"/>
</dbReference>
<dbReference type="Proteomes" id="UP001497482">
    <property type="component" value="Chromosome 3"/>
</dbReference>
<feature type="coiled-coil region" evidence="1">
    <location>
        <begin position="340"/>
        <end position="381"/>
    </location>
</feature>
<gene>
    <name evidence="3" type="ORF">KC01_LOCUS29982</name>
</gene>
<keyword evidence="4" id="KW-1185">Reference proteome</keyword>
<evidence type="ECO:0000313" key="4">
    <source>
        <dbReference type="Proteomes" id="UP001497482"/>
    </source>
</evidence>
<dbReference type="GO" id="GO:0060287">
    <property type="term" value="P:epithelial cilium movement involved in determination of left/right asymmetry"/>
    <property type="evidence" value="ECO:0007669"/>
    <property type="project" value="TreeGrafter"/>
</dbReference>
<proteinExistence type="predicted"/>
<feature type="coiled-coil region" evidence="1">
    <location>
        <begin position="576"/>
        <end position="631"/>
    </location>
</feature>
<dbReference type="GO" id="GO:0035082">
    <property type="term" value="P:axoneme assembly"/>
    <property type="evidence" value="ECO:0007669"/>
    <property type="project" value="InterPro"/>
</dbReference>
<dbReference type="EMBL" id="OZ035825">
    <property type="protein sequence ID" value="CAL1602173.1"/>
    <property type="molecule type" value="Genomic_DNA"/>
</dbReference>
<feature type="coiled-coil region" evidence="1">
    <location>
        <begin position="235"/>
        <end position="283"/>
    </location>
</feature>
<dbReference type="GO" id="GO:0005737">
    <property type="term" value="C:cytoplasm"/>
    <property type="evidence" value="ECO:0007669"/>
    <property type="project" value="TreeGrafter"/>
</dbReference>
<evidence type="ECO:0000313" key="3">
    <source>
        <dbReference type="EMBL" id="CAL1602173.1"/>
    </source>
</evidence>
<dbReference type="GO" id="GO:0001947">
    <property type="term" value="P:heart looping"/>
    <property type="evidence" value="ECO:0007669"/>
    <property type="project" value="TreeGrafter"/>
</dbReference>
<evidence type="ECO:0000256" key="1">
    <source>
        <dbReference type="SAM" id="Coils"/>
    </source>
</evidence>
<sequence length="966" mass="112014">MENSVEENVLENIWESPELEETGGPPESHAVDPTPSPVPEYHKSASQDEGTWQLETGNDAQENAPPVPVSPDFSDTDDVMQDQRLVDNYDVDEEEEEVFILGPDHELVKRHQTALRVQLSKELERINSALKEKVALEKVVESEMTDFFMDTYRVNENLVRLHCKLEDLHQTKTEAESKHRQRQEQLDINKSQFSNAKTQHKNRNMHMTKLQSEIDSLMHNLTFTQEFSDELHSNIKAMKNATHKAKAEKIQAEEQKLKQDLYVERLTKEMERLTEQVALYNAQTSAQTEETEAAKQALSEAEMEMTSLLMAQKQLLQQWNSSLVGMRRRGESFTVMQEAVRMLEHQLLSLDREIKGYKKTIAKEQEQNEILTMQLNRAQMDNSTTKSQINLKQSQQEAMQARYSSILRTLRETERTLAQVTKETTYLDAEVKDQRRQMERDSAQRLELEDRIVSVMQQQLTHNKATQFSQKLSEKLAALKKEKISRLCQLESQIEAAKLESCDIGQNLKNLMLTQKTFDEEITKMEKERSDQTSKISSSMFTIGQKQSIITKLRKKIDQIAAVTGNEDLSPMQIKADAIKAQIEDLEANKNRDHQLWIKRQGTLVGLNQNLEDTNRNIRLLETEQTCMQQENMRLQSLIEGVNMDESNIDKSVNVLRRDLTRLNTLLSKNAQLSQALEQDNALMKTDFTKKIQEEELESIKLKMNWEKTAEEKERLFNCLIEAERQIMLWEKKIQIVKETYAAVQGVGEQAEIQRMKAEIHRMEVRLTQLMKERERLLRDSEETVARRDTIVLRRESLLHNSANKQTTQGELQRLILSLQRKINTTHKQVKECEKEVRELQESQASVDRHLSQQKQQLIDLCGNSFALDQDFDKLQDTKDKNLSSLVVLQNRSKKLQKVKDNSYKPVSNSESIEASLQTQTQRLATTSSILQRVCQDFPHHQRALRRPTLVLAAHSQERTPERELC</sequence>
<reference evidence="3 4" key="1">
    <citation type="submission" date="2024-04" db="EMBL/GenBank/DDBJ databases">
        <authorList>
            <person name="Waldvogel A.-M."/>
            <person name="Schoenle A."/>
        </authorList>
    </citation>
    <scope>NUCLEOTIDE SEQUENCE [LARGE SCALE GENOMIC DNA]</scope>
</reference>
<feature type="coiled-coil region" evidence="1">
    <location>
        <begin position="158"/>
        <end position="185"/>
    </location>
</feature>
<dbReference type="PANTHER" id="PTHR16275">
    <property type="entry name" value="COILED-COIL DOMAIN-CONTAINING PROTEIN 40"/>
    <property type="match status" value="1"/>
</dbReference>
<dbReference type="GO" id="GO:0005576">
    <property type="term" value="C:extracellular region"/>
    <property type="evidence" value="ECO:0007669"/>
    <property type="project" value="GOC"/>
</dbReference>
<feature type="region of interest" description="Disordered" evidence="2">
    <location>
        <begin position="1"/>
        <end position="74"/>
    </location>
</feature>
<dbReference type="AlphaFoldDB" id="A0AAV2LIE9"/>